<dbReference type="InterPro" id="IPR016888">
    <property type="entry name" value="UCP028498"/>
</dbReference>
<reference evidence="1 2" key="1">
    <citation type="submission" date="2016-11" db="EMBL/GenBank/DDBJ databases">
        <authorList>
            <person name="Jaros S."/>
            <person name="Januszkiewicz K."/>
            <person name="Wedrychowicz H."/>
        </authorList>
    </citation>
    <scope>NUCLEOTIDE SEQUENCE [LARGE SCALE GENOMIC DNA]</scope>
    <source>
        <strain evidence="1 2">CGMCC 4.2025</strain>
    </source>
</reference>
<dbReference type="AlphaFoldDB" id="A0A1M7LZQ8"/>
<dbReference type="OrthoDB" id="162563at2"/>
<dbReference type="STRING" id="310782.SAMN05216499_11533"/>
<dbReference type="Pfam" id="PF10012">
    <property type="entry name" value="DUF2255"/>
    <property type="match status" value="1"/>
</dbReference>
<organism evidence="1 2">
    <name type="scientific">Actinacidiphila paucisporea</name>
    <dbReference type="NCBI Taxonomy" id="310782"/>
    <lineage>
        <taxon>Bacteria</taxon>
        <taxon>Bacillati</taxon>
        <taxon>Actinomycetota</taxon>
        <taxon>Actinomycetes</taxon>
        <taxon>Kitasatosporales</taxon>
        <taxon>Streptomycetaceae</taxon>
        <taxon>Actinacidiphila</taxon>
    </lineage>
</organism>
<dbReference type="Gene3D" id="2.30.110.10">
    <property type="entry name" value="Electron Transport, Fmn-binding Protein, Chain A"/>
    <property type="match status" value="1"/>
</dbReference>
<dbReference type="RefSeq" id="WP_073500676.1">
    <property type="nucleotide sequence ID" value="NZ_FRBI01000015.1"/>
</dbReference>
<dbReference type="EMBL" id="FRBI01000015">
    <property type="protein sequence ID" value="SHM83851.1"/>
    <property type="molecule type" value="Genomic_DNA"/>
</dbReference>
<evidence type="ECO:0000313" key="2">
    <source>
        <dbReference type="Proteomes" id="UP000184111"/>
    </source>
</evidence>
<gene>
    <name evidence="1" type="ORF">SAMN05216499_11533</name>
</gene>
<accession>A0A1M7LZQ8</accession>
<name>A0A1M7LZQ8_9ACTN</name>
<evidence type="ECO:0008006" key="3">
    <source>
        <dbReference type="Google" id="ProtNLM"/>
    </source>
</evidence>
<evidence type="ECO:0000313" key="1">
    <source>
        <dbReference type="EMBL" id="SHM83851.1"/>
    </source>
</evidence>
<dbReference type="Proteomes" id="UP000184111">
    <property type="component" value="Unassembled WGS sequence"/>
</dbReference>
<dbReference type="InterPro" id="IPR012349">
    <property type="entry name" value="Split_barrel_FMN-bd"/>
</dbReference>
<sequence>MTAWTEDELARIGTADELQISPARSGGKPGRATTIWVVPDGDDLYVRAYRGRGGQWFQAATAAHEGRISAGGVTKDVTLAEVDEPALGDRLDAAYRAKYGHYGPDYVDPMVAETARAATLRLLPR</sequence>
<protein>
    <recommendedName>
        <fullName evidence="3">DUF2255 family protein</fullName>
    </recommendedName>
</protein>
<proteinExistence type="predicted"/>
<keyword evidence="2" id="KW-1185">Reference proteome</keyword>